<dbReference type="AlphaFoldDB" id="A0A7X2XVU0"/>
<proteinExistence type="predicted"/>
<reference evidence="2 3" key="1">
    <citation type="submission" date="2019-11" db="EMBL/GenBank/DDBJ databases">
        <title>Lactobacillus sp. nov. CRM56-3, isolated from fermented tea leaves.</title>
        <authorList>
            <person name="Phuengjayaem S."/>
            <person name="Tanasupawat S."/>
        </authorList>
    </citation>
    <scope>NUCLEOTIDE SEQUENCE [LARGE SCALE GENOMIC DNA]</scope>
    <source>
        <strain evidence="2 3">CRM56-3</strain>
    </source>
</reference>
<dbReference type="EMBL" id="WNJO01000008">
    <property type="protein sequence ID" value="MTV82556.1"/>
    <property type="molecule type" value="Genomic_DNA"/>
</dbReference>
<keyword evidence="1" id="KW-0732">Signal</keyword>
<sequence>MKKSILVTIAVAAGLAGGAVTTGTSAQAATWHQGMPKALRGVWHTKKIKFFGGVRFTIRIGKNYSHAAVTDPDVLNHTRYRYLGHHDYKVNGYEPIYSKKRTNRYFKWVSKHHIVYSDFLKKGYGASFYR</sequence>
<dbReference type="Proteomes" id="UP000466388">
    <property type="component" value="Unassembled WGS sequence"/>
</dbReference>
<feature type="chain" id="PRO_5031148345" description="Bacteriocin" evidence="1">
    <location>
        <begin position="29"/>
        <end position="130"/>
    </location>
</feature>
<evidence type="ECO:0008006" key="4">
    <source>
        <dbReference type="Google" id="ProtNLM"/>
    </source>
</evidence>
<evidence type="ECO:0000256" key="1">
    <source>
        <dbReference type="SAM" id="SignalP"/>
    </source>
</evidence>
<protein>
    <recommendedName>
        <fullName evidence="4">Bacteriocin</fullName>
    </recommendedName>
</protein>
<accession>A0A7X2XVU0</accession>
<evidence type="ECO:0000313" key="3">
    <source>
        <dbReference type="Proteomes" id="UP000466388"/>
    </source>
</evidence>
<name>A0A7X2XVU0_9LACO</name>
<comment type="caution">
    <text evidence="2">The sequence shown here is derived from an EMBL/GenBank/DDBJ whole genome shotgun (WGS) entry which is preliminary data.</text>
</comment>
<organism evidence="2 3">
    <name type="scientific">Secundilactobacillus folii</name>
    <dbReference type="NCBI Taxonomy" id="2678357"/>
    <lineage>
        <taxon>Bacteria</taxon>
        <taxon>Bacillati</taxon>
        <taxon>Bacillota</taxon>
        <taxon>Bacilli</taxon>
        <taxon>Lactobacillales</taxon>
        <taxon>Lactobacillaceae</taxon>
        <taxon>Secundilactobacillus</taxon>
    </lineage>
</organism>
<dbReference type="RefSeq" id="WP_155431829.1">
    <property type="nucleotide sequence ID" value="NZ_WNJO01000008.1"/>
</dbReference>
<evidence type="ECO:0000313" key="2">
    <source>
        <dbReference type="EMBL" id="MTV82556.1"/>
    </source>
</evidence>
<keyword evidence="3" id="KW-1185">Reference proteome</keyword>
<gene>
    <name evidence="2" type="ORF">GM612_07840</name>
</gene>
<feature type="signal peptide" evidence="1">
    <location>
        <begin position="1"/>
        <end position="28"/>
    </location>
</feature>